<protein>
    <submittedName>
        <fullName evidence="1">Uncharacterized protein</fullName>
    </submittedName>
</protein>
<evidence type="ECO:0000313" key="2">
    <source>
        <dbReference type="Proteomes" id="UP000037122"/>
    </source>
</evidence>
<evidence type="ECO:0000313" key="1">
    <source>
        <dbReference type="EMBL" id="KND95795.1"/>
    </source>
</evidence>
<dbReference type="EMBL" id="LGST01000065">
    <property type="protein sequence ID" value="KND95795.1"/>
    <property type="molecule type" value="Genomic_DNA"/>
</dbReference>
<proteinExistence type="predicted"/>
<name>A0A0L0NQ47_CANAR</name>
<organism evidence="1 2">
    <name type="scientific">Candidozyma auris</name>
    <name type="common">Yeast</name>
    <name type="synonym">Candida auris</name>
    <dbReference type="NCBI Taxonomy" id="498019"/>
    <lineage>
        <taxon>Eukaryota</taxon>
        <taxon>Fungi</taxon>
        <taxon>Dikarya</taxon>
        <taxon>Ascomycota</taxon>
        <taxon>Saccharomycotina</taxon>
        <taxon>Pichiomycetes</taxon>
        <taxon>Metschnikowiaceae</taxon>
        <taxon>Candidozyma</taxon>
    </lineage>
</organism>
<comment type="caution">
    <text evidence="1">The sequence shown here is derived from an EMBL/GenBank/DDBJ whole genome shotgun (WGS) entry which is preliminary data.</text>
</comment>
<sequence>MWVVEDKIECESQIWLQNSAKGNIYSKFLSFLIFFFF</sequence>
<reference evidence="2" key="1">
    <citation type="journal article" date="2015" name="BMC Genomics">
        <title>Draft genome of a commonly misdiagnosed multidrug resistant pathogen Candida auris.</title>
        <authorList>
            <person name="Chatterjee S."/>
            <person name="Alampalli S.V."/>
            <person name="Nageshan R.K."/>
            <person name="Chettiar S.T."/>
            <person name="Joshi S."/>
            <person name="Tatu U.S."/>
        </authorList>
    </citation>
    <scope>NUCLEOTIDE SEQUENCE [LARGE SCALE GENOMIC DNA]</scope>
    <source>
        <strain evidence="2">6684</strain>
    </source>
</reference>
<accession>A0A0L0NQ47</accession>
<dbReference type="Proteomes" id="UP000037122">
    <property type="component" value="Unassembled WGS sequence"/>
</dbReference>
<dbReference type="AlphaFoldDB" id="A0A0L0NQ47"/>
<gene>
    <name evidence="1" type="ORF">QG37_07895</name>
</gene>
<dbReference type="VEuPathDB" id="FungiDB:QG37_07895"/>